<reference evidence="2" key="2">
    <citation type="journal article" date="2015" name="Data Brief">
        <title>Shoot transcriptome of the giant reed, Arundo donax.</title>
        <authorList>
            <person name="Barrero R.A."/>
            <person name="Guerrero F.D."/>
            <person name="Moolhuijzen P."/>
            <person name="Goolsby J.A."/>
            <person name="Tidwell J."/>
            <person name="Bellgard S.E."/>
            <person name="Bellgard M.I."/>
        </authorList>
    </citation>
    <scope>NUCLEOTIDE SEQUENCE</scope>
    <source>
        <tissue evidence="2">Shoot tissue taken approximately 20 cm above the soil surface</tissue>
    </source>
</reference>
<feature type="region of interest" description="Disordered" evidence="1">
    <location>
        <begin position="1"/>
        <end position="49"/>
    </location>
</feature>
<feature type="compositionally biased region" description="Low complexity" evidence="1">
    <location>
        <begin position="23"/>
        <end position="42"/>
    </location>
</feature>
<sequence>MAICCLPPTPSHLPLMRRRTTRSGSWPCRRSSSPSTTTGHGRSPMRRRE</sequence>
<evidence type="ECO:0000313" key="2">
    <source>
        <dbReference type="EMBL" id="JAD24543.1"/>
    </source>
</evidence>
<protein>
    <submittedName>
        <fullName evidence="2">Uncharacterized protein</fullName>
    </submittedName>
</protein>
<proteinExistence type="predicted"/>
<evidence type="ECO:0000256" key="1">
    <source>
        <dbReference type="SAM" id="MobiDB-lite"/>
    </source>
</evidence>
<reference evidence="2" key="1">
    <citation type="submission" date="2014-09" db="EMBL/GenBank/DDBJ databases">
        <authorList>
            <person name="Magalhaes I.L.F."/>
            <person name="Oliveira U."/>
            <person name="Santos F.R."/>
            <person name="Vidigal T.H.D.A."/>
            <person name="Brescovit A.D."/>
            <person name="Santos A.J."/>
        </authorList>
    </citation>
    <scope>NUCLEOTIDE SEQUENCE</scope>
    <source>
        <tissue evidence="2">Shoot tissue taken approximately 20 cm above the soil surface</tissue>
    </source>
</reference>
<dbReference type="EMBL" id="GBRH01273352">
    <property type="protein sequence ID" value="JAD24543.1"/>
    <property type="molecule type" value="Transcribed_RNA"/>
</dbReference>
<organism evidence="2">
    <name type="scientific">Arundo donax</name>
    <name type="common">Giant reed</name>
    <name type="synonym">Donax arundinaceus</name>
    <dbReference type="NCBI Taxonomy" id="35708"/>
    <lineage>
        <taxon>Eukaryota</taxon>
        <taxon>Viridiplantae</taxon>
        <taxon>Streptophyta</taxon>
        <taxon>Embryophyta</taxon>
        <taxon>Tracheophyta</taxon>
        <taxon>Spermatophyta</taxon>
        <taxon>Magnoliopsida</taxon>
        <taxon>Liliopsida</taxon>
        <taxon>Poales</taxon>
        <taxon>Poaceae</taxon>
        <taxon>PACMAD clade</taxon>
        <taxon>Arundinoideae</taxon>
        <taxon>Arundineae</taxon>
        <taxon>Arundo</taxon>
    </lineage>
</organism>
<name>A0A0A8YFN9_ARUDO</name>
<accession>A0A0A8YFN9</accession>
<dbReference type="AlphaFoldDB" id="A0A0A8YFN9"/>